<dbReference type="OMA" id="NGHINSP"/>
<sequence length="246" mass="27597">MASPSETNIITLFLVLLTTASGTEAYYSPKLLNQIQKINEAGPYLGLVVPNKFEMDPLLQSSVFIADEDIPFTDLSGRRFRIGTVMDHRVIVVMTGLGMINAAVTTQLLLGFFHIYGVIHYGTAGSAKQGLHIGDVTVARQWAHTGLWNWQKYGRGENDELSWEESGDYTREIGYLKFNNYSTPPGENIDNLLNNLWYQPDEIFPVNGAPDVCEHVFWIPASESYYQLAEKITITLDLGQKSTRDL</sequence>
<organism evidence="3 4">
    <name type="scientific">Taxus chinensis</name>
    <name type="common">Chinese yew</name>
    <name type="synonym">Taxus wallichiana var. chinensis</name>
    <dbReference type="NCBI Taxonomy" id="29808"/>
    <lineage>
        <taxon>Eukaryota</taxon>
        <taxon>Viridiplantae</taxon>
        <taxon>Streptophyta</taxon>
        <taxon>Embryophyta</taxon>
        <taxon>Tracheophyta</taxon>
        <taxon>Spermatophyta</taxon>
        <taxon>Pinopsida</taxon>
        <taxon>Pinidae</taxon>
        <taxon>Conifers II</taxon>
        <taxon>Cupressales</taxon>
        <taxon>Taxaceae</taxon>
        <taxon>Taxus</taxon>
    </lineage>
</organism>
<dbReference type="EMBL" id="JAHRHJ020003813">
    <property type="protein sequence ID" value="KAH9288057.1"/>
    <property type="molecule type" value="Genomic_DNA"/>
</dbReference>
<dbReference type="AlphaFoldDB" id="A0AA38F4U9"/>
<dbReference type="Pfam" id="PF01048">
    <property type="entry name" value="PNP_UDP_1"/>
    <property type="match status" value="1"/>
</dbReference>
<dbReference type="InterPro" id="IPR000845">
    <property type="entry name" value="Nucleoside_phosphorylase_d"/>
</dbReference>
<dbReference type="Proteomes" id="UP000824469">
    <property type="component" value="Unassembled WGS sequence"/>
</dbReference>
<dbReference type="PANTHER" id="PTHR21234:SF42">
    <property type="entry name" value="PHOSPHORYLASE SUPERFAMILY PROTEIN"/>
    <property type="match status" value="1"/>
</dbReference>
<dbReference type="GO" id="GO:0009116">
    <property type="term" value="P:nucleoside metabolic process"/>
    <property type="evidence" value="ECO:0007669"/>
    <property type="project" value="InterPro"/>
</dbReference>
<keyword evidence="1" id="KW-0732">Signal</keyword>
<accession>A0AA38F4U9</accession>
<evidence type="ECO:0000313" key="3">
    <source>
        <dbReference type="EMBL" id="KAH9288057.1"/>
    </source>
</evidence>
<evidence type="ECO:0000256" key="1">
    <source>
        <dbReference type="SAM" id="SignalP"/>
    </source>
</evidence>
<comment type="caution">
    <text evidence="3">The sequence shown here is derived from an EMBL/GenBank/DDBJ whole genome shotgun (WGS) entry which is preliminary data.</text>
</comment>
<feature type="signal peptide" evidence="1">
    <location>
        <begin position="1"/>
        <end position="25"/>
    </location>
</feature>
<proteinExistence type="predicted"/>
<reference evidence="3 4" key="1">
    <citation type="journal article" date="2021" name="Nat. Plants">
        <title>The Taxus genome provides insights into paclitaxel biosynthesis.</title>
        <authorList>
            <person name="Xiong X."/>
            <person name="Gou J."/>
            <person name="Liao Q."/>
            <person name="Li Y."/>
            <person name="Zhou Q."/>
            <person name="Bi G."/>
            <person name="Li C."/>
            <person name="Du R."/>
            <person name="Wang X."/>
            <person name="Sun T."/>
            <person name="Guo L."/>
            <person name="Liang H."/>
            <person name="Lu P."/>
            <person name="Wu Y."/>
            <person name="Zhang Z."/>
            <person name="Ro D.K."/>
            <person name="Shang Y."/>
            <person name="Huang S."/>
            <person name="Yan J."/>
        </authorList>
    </citation>
    <scope>NUCLEOTIDE SEQUENCE [LARGE SCALE GENOMIC DNA]</scope>
    <source>
        <strain evidence="3">Ta-2019</strain>
    </source>
</reference>
<evidence type="ECO:0000313" key="4">
    <source>
        <dbReference type="Proteomes" id="UP000824469"/>
    </source>
</evidence>
<protein>
    <recommendedName>
        <fullName evidence="2">Nucleoside phosphorylase domain-containing protein</fullName>
    </recommendedName>
</protein>
<feature type="domain" description="Nucleoside phosphorylase" evidence="2">
    <location>
        <begin position="45"/>
        <end position="149"/>
    </location>
</feature>
<gene>
    <name evidence="3" type="ORF">KI387_032174</name>
</gene>
<dbReference type="SUPFAM" id="SSF53167">
    <property type="entry name" value="Purine and uridine phosphorylases"/>
    <property type="match status" value="1"/>
</dbReference>
<evidence type="ECO:0000259" key="2">
    <source>
        <dbReference type="Pfam" id="PF01048"/>
    </source>
</evidence>
<dbReference type="Gene3D" id="3.40.50.1580">
    <property type="entry name" value="Nucleoside phosphorylase domain"/>
    <property type="match status" value="1"/>
</dbReference>
<name>A0AA38F4U9_TAXCH</name>
<dbReference type="GO" id="GO:0003824">
    <property type="term" value="F:catalytic activity"/>
    <property type="evidence" value="ECO:0007669"/>
    <property type="project" value="InterPro"/>
</dbReference>
<feature type="chain" id="PRO_5041236727" description="Nucleoside phosphorylase domain-containing protein" evidence="1">
    <location>
        <begin position="26"/>
        <end position="246"/>
    </location>
</feature>
<dbReference type="PANTHER" id="PTHR21234">
    <property type="entry name" value="PURINE NUCLEOSIDE PHOSPHORYLASE"/>
    <property type="match status" value="1"/>
</dbReference>
<keyword evidence="4" id="KW-1185">Reference proteome</keyword>
<dbReference type="InterPro" id="IPR035994">
    <property type="entry name" value="Nucleoside_phosphorylase_sf"/>
</dbReference>